<feature type="compositionally biased region" description="Polar residues" evidence="1">
    <location>
        <begin position="78"/>
        <end position="87"/>
    </location>
</feature>
<dbReference type="AlphaFoldDB" id="A0A2P5YJJ3"/>
<protein>
    <submittedName>
        <fullName evidence="2">Uncharacterized protein</fullName>
    </submittedName>
</protein>
<evidence type="ECO:0000313" key="2">
    <source>
        <dbReference type="EMBL" id="PPS15773.1"/>
    </source>
</evidence>
<accession>A0A2P5YJJ3</accession>
<sequence length="150" mass="16482">MATPENPNTGRCSYNISNSCTFLEIHPKVLATIEDDDEWSDNDDQSHSDPNDDFSDPDLDDILEDIDEEGLVEGENASPHSAENTSPGIVIRNNLGSFMTNVDPDTTLACKFSEYTNIVSGHLLGGEFGDEGLFVGQQFDNKKDCLHVIK</sequence>
<feature type="compositionally biased region" description="Acidic residues" evidence="1">
    <location>
        <begin position="51"/>
        <end position="72"/>
    </location>
</feature>
<evidence type="ECO:0000256" key="1">
    <source>
        <dbReference type="SAM" id="MobiDB-lite"/>
    </source>
</evidence>
<gene>
    <name evidence="2" type="ORF">GOBAR_AA04803</name>
</gene>
<reference evidence="2 3" key="1">
    <citation type="submission" date="2015-01" db="EMBL/GenBank/DDBJ databases">
        <title>Genome of allotetraploid Gossypium barbadense reveals genomic plasticity and fiber elongation in cotton evolution.</title>
        <authorList>
            <person name="Chen X."/>
            <person name="Liu X."/>
            <person name="Zhao B."/>
            <person name="Zheng H."/>
            <person name="Hu Y."/>
            <person name="Lu G."/>
            <person name="Yang C."/>
            <person name="Chen J."/>
            <person name="Shan C."/>
            <person name="Zhang L."/>
            <person name="Zhou Y."/>
            <person name="Wang L."/>
            <person name="Guo W."/>
            <person name="Bai Y."/>
            <person name="Ruan J."/>
            <person name="Shangguan X."/>
            <person name="Mao Y."/>
            <person name="Jiang J."/>
            <person name="Zhu Y."/>
            <person name="Lei J."/>
            <person name="Kang H."/>
            <person name="Chen S."/>
            <person name="He X."/>
            <person name="Wang R."/>
            <person name="Wang Y."/>
            <person name="Chen J."/>
            <person name="Wang L."/>
            <person name="Yu S."/>
            <person name="Wang B."/>
            <person name="Wei J."/>
            <person name="Song S."/>
            <person name="Lu X."/>
            <person name="Gao Z."/>
            <person name="Gu W."/>
            <person name="Deng X."/>
            <person name="Ma D."/>
            <person name="Wang S."/>
            <person name="Liang W."/>
            <person name="Fang L."/>
            <person name="Cai C."/>
            <person name="Zhu X."/>
            <person name="Zhou B."/>
            <person name="Zhang Y."/>
            <person name="Chen Z."/>
            <person name="Xu S."/>
            <person name="Zhu R."/>
            <person name="Wang S."/>
            <person name="Zhang T."/>
            <person name="Zhao G."/>
        </authorList>
    </citation>
    <scope>NUCLEOTIDE SEQUENCE [LARGE SCALE GENOMIC DNA]</scope>
    <source>
        <strain evidence="3">cv. Xinhai21</strain>
        <tissue evidence="2">Leaf</tissue>
    </source>
</reference>
<proteinExistence type="predicted"/>
<organism evidence="2 3">
    <name type="scientific">Gossypium barbadense</name>
    <name type="common">Sea Island cotton</name>
    <name type="synonym">Hibiscus barbadensis</name>
    <dbReference type="NCBI Taxonomy" id="3634"/>
    <lineage>
        <taxon>Eukaryota</taxon>
        <taxon>Viridiplantae</taxon>
        <taxon>Streptophyta</taxon>
        <taxon>Embryophyta</taxon>
        <taxon>Tracheophyta</taxon>
        <taxon>Spermatophyta</taxon>
        <taxon>Magnoliopsida</taxon>
        <taxon>eudicotyledons</taxon>
        <taxon>Gunneridae</taxon>
        <taxon>Pentapetalae</taxon>
        <taxon>rosids</taxon>
        <taxon>malvids</taxon>
        <taxon>Malvales</taxon>
        <taxon>Malvaceae</taxon>
        <taxon>Malvoideae</taxon>
        <taxon>Gossypium</taxon>
    </lineage>
</organism>
<evidence type="ECO:0000313" key="3">
    <source>
        <dbReference type="Proteomes" id="UP000239757"/>
    </source>
</evidence>
<feature type="region of interest" description="Disordered" evidence="1">
    <location>
        <begin position="34"/>
        <end position="88"/>
    </location>
</feature>
<dbReference type="EMBL" id="KZ663106">
    <property type="protein sequence ID" value="PPS15773.1"/>
    <property type="molecule type" value="Genomic_DNA"/>
</dbReference>
<dbReference type="Proteomes" id="UP000239757">
    <property type="component" value="Unassembled WGS sequence"/>
</dbReference>
<dbReference type="OrthoDB" id="10511998at2759"/>
<feature type="compositionally biased region" description="Acidic residues" evidence="1">
    <location>
        <begin position="34"/>
        <end position="43"/>
    </location>
</feature>
<name>A0A2P5YJJ3_GOSBA</name>